<dbReference type="EMBL" id="JASCZI010090628">
    <property type="protein sequence ID" value="MED6143167.1"/>
    <property type="molecule type" value="Genomic_DNA"/>
</dbReference>
<keyword evidence="2" id="KW-1185">Reference proteome</keyword>
<sequence length="87" mass="9250">MLVFCPTAGANVLSWSLGEEVLLGCVLASKRVDSTSKRLTELGTVGGGPARPLRRSSLKDGVTGSAVDRVRESNPYFCGMRPCSYVD</sequence>
<proteinExistence type="predicted"/>
<evidence type="ECO:0008006" key="3">
    <source>
        <dbReference type="Google" id="ProtNLM"/>
    </source>
</evidence>
<comment type="caution">
    <text evidence="1">The sequence shown here is derived from an EMBL/GenBank/DDBJ whole genome shotgun (WGS) entry which is preliminary data.</text>
</comment>
<name>A0ABU6T356_9FABA</name>
<evidence type="ECO:0000313" key="2">
    <source>
        <dbReference type="Proteomes" id="UP001341840"/>
    </source>
</evidence>
<reference evidence="1 2" key="1">
    <citation type="journal article" date="2023" name="Plants (Basel)">
        <title>Bridging the Gap: Combining Genomics and Transcriptomics Approaches to Understand Stylosanthes scabra, an Orphan Legume from the Brazilian Caatinga.</title>
        <authorList>
            <person name="Ferreira-Neto J.R.C."/>
            <person name="da Silva M.D."/>
            <person name="Binneck E."/>
            <person name="de Melo N.F."/>
            <person name="da Silva R.H."/>
            <person name="de Melo A.L.T.M."/>
            <person name="Pandolfi V."/>
            <person name="Bustamante F.O."/>
            <person name="Brasileiro-Vidal A.C."/>
            <person name="Benko-Iseppon A.M."/>
        </authorList>
    </citation>
    <scope>NUCLEOTIDE SEQUENCE [LARGE SCALE GENOMIC DNA]</scope>
    <source>
        <tissue evidence="1">Leaves</tissue>
    </source>
</reference>
<gene>
    <name evidence="1" type="ORF">PIB30_003871</name>
</gene>
<dbReference type="Proteomes" id="UP001341840">
    <property type="component" value="Unassembled WGS sequence"/>
</dbReference>
<organism evidence="1 2">
    <name type="scientific">Stylosanthes scabra</name>
    <dbReference type="NCBI Taxonomy" id="79078"/>
    <lineage>
        <taxon>Eukaryota</taxon>
        <taxon>Viridiplantae</taxon>
        <taxon>Streptophyta</taxon>
        <taxon>Embryophyta</taxon>
        <taxon>Tracheophyta</taxon>
        <taxon>Spermatophyta</taxon>
        <taxon>Magnoliopsida</taxon>
        <taxon>eudicotyledons</taxon>
        <taxon>Gunneridae</taxon>
        <taxon>Pentapetalae</taxon>
        <taxon>rosids</taxon>
        <taxon>fabids</taxon>
        <taxon>Fabales</taxon>
        <taxon>Fabaceae</taxon>
        <taxon>Papilionoideae</taxon>
        <taxon>50 kb inversion clade</taxon>
        <taxon>dalbergioids sensu lato</taxon>
        <taxon>Dalbergieae</taxon>
        <taxon>Pterocarpus clade</taxon>
        <taxon>Stylosanthes</taxon>
    </lineage>
</organism>
<evidence type="ECO:0000313" key="1">
    <source>
        <dbReference type="EMBL" id="MED6143167.1"/>
    </source>
</evidence>
<protein>
    <recommendedName>
        <fullName evidence="3">Secreted protein</fullName>
    </recommendedName>
</protein>
<accession>A0ABU6T356</accession>